<feature type="domain" description="HRDC" evidence="1">
    <location>
        <begin position="304"/>
        <end position="377"/>
    </location>
</feature>
<dbReference type="SUPFAM" id="SSF53098">
    <property type="entry name" value="Ribonuclease H-like"/>
    <property type="match status" value="1"/>
</dbReference>
<proteinExistence type="predicted"/>
<dbReference type="InterPro" id="IPR036397">
    <property type="entry name" value="RNaseH_sf"/>
</dbReference>
<dbReference type="Pfam" id="PF00570">
    <property type="entry name" value="HRDC"/>
    <property type="match status" value="2"/>
</dbReference>
<organism evidence="2 3">
    <name type="scientific">Desulfobotulus mexicanus</name>
    <dbReference type="NCBI Taxonomy" id="2586642"/>
    <lineage>
        <taxon>Bacteria</taxon>
        <taxon>Pseudomonadati</taxon>
        <taxon>Thermodesulfobacteriota</taxon>
        <taxon>Desulfobacteria</taxon>
        <taxon>Desulfobacterales</taxon>
        <taxon>Desulfobacteraceae</taxon>
        <taxon>Desulfobotulus</taxon>
    </lineage>
</organism>
<dbReference type="PANTHER" id="PTHR47649">
    <property type="entry name" value="RIBONUCLEASE D"/>
    <property type="match status" value="1"/>
</dbReference>
<gene>
    <name evidence="2" type="ORF">FIM25_13880</name>
</gene>
<dbReference type="InterPro" id="IPR010997">
    <property type="entry name" value="HRDC-like_sf"/>
</dbReference>
<dbReference type="InterPro" id="IPR002121">
    <property type="entry name" value="HRDC_dom"/>
</dbReference>
<comment type="caution">
    <text evidence="2">The sequence shown here is derived from an EMBL/GenBank/DDBJ whole genome shotgun (WGS) entry which is preliminary data.</text>
</comment>
<dbReference type="GO" id="GO:0008408">
    <property type="term" value="F:3'-5' exonuclease activity"/>
    <property type="evidence" value="ECO:0007669"/>
    <property type="project" value="InterPro"/>
</dbReference>
<evidence type="ECO:0000259" key="1">
    <source>
        <dbReference type="PROSITE" id="PS50967"/>
    </source>
</evidence>
<dbReference type="OrthoDB" id="144122at2"/>
<dbReference type="InterPro" id="IPR012337">
    <property type="entry name" value="RNaseH-like_sf"/>
</dbReference>
<dbReference type="GO" id="GO:0006139">
    <property type="term" value="P:nucleobase-containing compound metabolic process"/>
    <property type="evidence" value="ECO:0007669"/>
    <property type="project" value="InterPro"/>
</dbReference>
<dbReference type="SUPFAM" id="SSF47819">
    <property type="entry name" value="HRDC-like"/>
    <property type="match status" value="2"/>
</dbReference>
<dbReference type="Gene3D" id="1.10.150.80">
    <property type="entry name" value="HRDC domain"/>
    <property type="match status" value="2"/>
</dbReference>
<name>A0A5S5MD69_9BACT</name>
<dbReference type="GO" id="GO:0003676">
    <property type="term" value="F:nucleic acid binding"/>
    <property type="evidence" value="ECO:0007669"/>
    <property type="project" value="InterPro"/>
</dbReference>
<dbReference type="SMART" id="SM00341">
    <property type="entry name" value="HRDC"/>
    <property type="match status" value="1"/>
</dbReference>
<dbReference type="PANTHER" id="PTHR47649:SF1">
    <property type="entry name" value="RIBONUCLEASE D"/>
    <property type="match status" value="1"/>
</dbReference>
<dbReference type="PROSITE" id="PS50967">
    <property type="entry name" value="HRDC"/>
    <property type="match status" value="2"/>
</dbReference>
<dbReference type="Gene3D" id="3.30.420.10">
    <property type="entry name" value="Ribonuclease H-like superfamily/Ribonuclease H"/>
    <property type="match status" value="1"/>
</dbReference>
<dbReference type="RefSeq" id="WP_139450443.1">
    <property type="nucleotide sequence ID" value="NZ_VDMB01000023.1"/>
</dbReference>
<reference evidence="2 3" key="1">
    <citation type="submission" date="2019-06" db="EMBL/GenBank/DDBJ databases">
        <title>Desulfobotulus mexicanus sp. nov., a novel sulfate-reducing bacterium isolated from the sediment of an alkaline crater lake in Mexico.</title>
        <authorList>
            <person name="Hirschler-Rea A."/>
        </authorList>
    </citation>
    <scope>NUCLEOTIDE SEQUENCE [LARGE SCALE GENOMIC DNA]</scope>
    <source>
        <strain evidence="2 3">PAR22N</strain>
    </source>
</reference>
<dbReference type="InterPro" id="IPR044876">
    <property type="entry name" value="HRDC_dom_sf"/>
</dbReference>
<dbReference type="InterPro" id="IPR002562">
    <property type="entry name" value="3'-5'_exonuclease_dom"/>
</dbReference>
<sequence>MDSTYTLIETQDDLQGILPLLENADRIGVDLEADSMFHFKEKVCLIQLTAAKRNFVLDPLCIPDLSPLGPVFADPSVRKIFHGADYDVRSLFRDFGFEVQNLWDTELATRFLGYRTSGLDAVLKARFGASLDKKYQKKDWSQRPLSPEMIAYASEDTRYLIPLSEQLEAELVAKGRLDWVAEECCILQEVRATEGEERPLFLRFKGAGRLDGRSLAVLEALLEFRLDMAEKKDKPLFKVLGGEALLRLAQLRPRTMEAVKSSKVLSPRQLSMHGPVLLQCIQGALALPETELPVYPKTRAARIKPLVSMRIKAMKDWRDALAEKLDMDPALLCNKALLTRLAQLNPASMDVLETIPEMRKWQRDVLGEGLLQVLASL</sequence>
<dbReference type="EMBL" id="VDMB01000023">
    <property type="protein sequence ID" value="TYT73640.1"/>
    <property type="molecule type" value="Genomic_DNA"/>
</dbReference>
<dbReference type="AlphaFoldDB" id="A0A5S5MD69"/>
<dbReference type="GO" id="GO:0000166">
    <property type="term" value="F:nucleotide binding"/>
    <property type="evidence" value="ECO:0007669"/>
    <property type="project" value="InterPro"/>
</dbReference>
<feature type="domain" description="HRDC" evidence="1">
    <location>
        <begin position="211"/>
        <end position="291"/>
    </location>
</feature>
<keyword evidence="3" id="KW-1185">Reference proteome</keyword>
<evidence type="ECO:0000313" key="2">
    <source>
        <dbReference type="EMBL" id="TYT73640.1"/>
    </source>
</evidence>
<dbReference type="Proteomes" id="UP000321899">
    <property type="component" value="Unassembled WGS sequence"/>
</dbReference>
<protein>
    <submittedName>
        <fullName evidence="2">Ribonuclease D</fullName>
    </submittedName>
</protein>
<dbReference type="Pfam" id="PF01612">
    <property type="entry name" value="DNA_pol_A_exo1"/>
    <property type="match status" value="1"/>
</dbReference>
<evidence type="ECO:0000313" key="3">
    <source>
        <dbReference type="Proteomes" id="UP000321899"/>
    </source>
</evidence>
<dbReference type="InterPro" id="IPR051086">
    <property type="entry name" value="RNase_D-like"/>
</dbReference>
<dbReference type="CDD" id="cd06142">
    <property type="entry name" value="RNaseD_exo"/>
    <property type="match status" value="1"/>
</dbReference>
<accession>A0A5S5MD69</accession>
<dbReference type="SMART" id="SM00474">
    <property type="entry name" value="35EXOc"/>
    <property type="match status" value="1"/>
</dbReference>